<dbReference type="InterPro" id="IPR024104">
    <property type="entry name" value="Tribbles/Ser_Thr_kinase_40"/>
</dbReference>
<dbReference type="GO" id="GO:0005634">
    <property type="term" value="C:nucleus"/>
    <property type="evidence" value="ECO:0000318"/>
    <property type="project" value="GO_Central"/>
</dbReference>
<dbReference type="KEGG" id="tad:TRIADDRAFT_27641"/>
<dbReference type="SUPFAM" id="SSF56112">
    <property type="entry name" value="Protein kinase-like (PK-like)"/>
    <property type="match status" value="1"/>
</dbReference>
<dbReference type="RefSeq" id="XP_002114522.1">
    <property type="nucleotide sequence ID" value="XM_002114486.1"/>
</dbReference>
<feature type="region of interest" description="Disordered" evidence="2">
    <location>
        <begin position="282"/>
        <end position="301"/>
    </location>
</feature>
<proteinExistence type="inferred from homology"/>
<feature type="domain" description="Protein kinase" evidence="3">
    <location>
        <begin position="1"/>
        <end position="263"/>
    </location>
</feature>
<dbReference type="HOGENOM" id="CLU_000288_13_1_1"/>
<dbReference type="GO" id="GO:0004672">
    <property type="term" value="F:protein kinase activity"/>
    <property type="evidence" value="ECO:0007669"/>
    <property type="project" value="InterPro"/>
</dbReference>
<dbReference type="Pfam" id="PF00069">
    <property type="entry name" value="Pkinase"/>
    <property type="match status" value="1"/>
</dbReference>
<dbReference type="GO" id="GO:0005524">
    <property type="term" value="F:ATP binding"/>
    <property type="evidence" value="ECO:0007669"/>
    <property type="project" value="InterPro"/>
</dbReference>
<protein>
    <recommendedName>
        <fullName evidence="3">Protein kinase domain-containing protein</fullName>
    </recommendedName>
</protein>
<dbReference type="PROSITE" id="PS50011">
    <property type="entry name" value="PROTEIN_KINASE_DOM"/>
    <property type="match status" value="1"/>
</dbReference>
<feature type="compositionally biased region" description="Acidic residues" evidence="2">
    <location>
        <begin position="291"/>
        <end position="301"/>
    </location>
</feature>
<dbReference type="OMA" id="CPTRKQA"/>
<dbReference type="Proteomes" id="UP000009022">
    <property type="component" value="Unassembled WGS sequence"/>
</dbReference>
<evidence type="ECO:0000313" key="5">
    <source>
        <dbReference type="Proteomes" id="UP000009022"/>
    </source>
</evidence>
<dbReference type="PhylomeDB" id="B3S2A4"/>
<accession>B3S2A4</accession>
<name>B3S2A4_TRIAD</name>
<reference evidence="4 5" key="1">
    <citation type="journal article" date="2008" name="Nature">
        <title>The Trichoplax genome and the nature of placozoans.</title>
        <authorList>
            <person name="Srivastava M."/>
            <person name="Begovic E."/>
            <person name="Chapman J."/>
            <person name="Putnam N.H."/>
            <person name="Hellsten U."/>
            <person name="Kawashima T."/>
            <person name="Kuo A."/>
            <person name="Mitros T."/>
            <person name="Salamov A."/>
            <person name="Carpenter M.L."/>
            <person name="Signorovitch A.Y."/>
            <person name="Moreno M.A."/>
            <person name="Kamm K."/>
            <person name="Grimwood J."/>
            <person name="Schmutz J."/>
            <person name="Shapiro H."/>
            <person name="Grigoriev I.V."/>
            <person name="Buss L.W."/>
            <person name="Schierwater B."/>
            <person name="Dellaporta S.L."/>
            <person name="Rokhsar D.S."/>
        </authorList>
    </citation>
    <scope>NUCLEOTIDE SEQUENCE [LARGE SCALE GENOMIC DNA]</scope>
    <source>
        <strain evidence="4 5">Grell-BS-1999</strain>
    </source>
</reference>
<comment type="similarity">
    <text evidence="1">Belongs to the protein kinase superfamily. CAMK Ser/Thr protein kinase family. Tribbles subfamily.</text>
</comment>
<dbReference type="OrthoDB" id="410920at2759"/>
<dbReference type="PANTHER" id="PTHR22961:SF13">
    <property type="entry name" value="TRIBBLES"/>
    <property type="match status" value="1"/>
</dbReference>
<dbReference type="FunFam" id="1.10.510.10:FF:000153">
    <property type="entry name" value="Tribbles homolog 2"/>
    <property type="match status" value="1"/>
</dbReference>
<dbReference type="InParanoid" id="B3S2A4"/>
<evidence type="ECO:0000256" key="2">
    <source>
        <dbReference type="SAM" id="MobiDB-lite"/>
    </source>
</evidence>
<dbReference type="PANTHER" id="PTHR22961">
    <property type="entry name" value="SER/THR PROTEIN KINASE-TRB"/>
    <property type="match status" value="1"/>
</dbReference>
<dbReference type="AlphaFoldDB" id="B3S2A4"/>
<dbReference type="STRING" id="10228.B3S2A4"/>
<dbReference type="CTD" id="6755420"/>
<dbReference type="EMBL" id="DS985247">
    <property type="protein sequence ID" value="EDV23612.1"/>
    <property type="molecule type" value="Genomic_DNA"/>
</dbReference>
<organism evidence="4 5">
    <name type="scientific">Trichoplax adhaerens</name>
    <name type="common">Trichoplax reptans</name>
    <dbReference type="NCBI Taxonomy" id="10228"/>
    <lineage>
        <taxon>Eukaryota</taxon>
        <taxon>Metazoa</taxon>
        <taxon>Placozoa</taxon>
        <taxon>Uniplacotomia</taxon>
        <taxon>Trichoplacea</taxon>
        <taxon>Trichoplacidae</taxon>
        <taxon>Trichoplax</taxon>
    </lineage>
</organism>
<keyword evidence="5" id="KW-1185">Reference proteome</keyword>
<dbReference type="GO" id="GO:0032436">
    <property type="term" value="P:positive regulation of proteasomal ubiquitin-dependent protein catabolic process"/>
    <property type="evidence" value="ECO:0000318"/>
    <property type="project" value="GO_Central"/>
</dbReference>
<dbReference type="GeneID" id="6755420"/>
<dbReference type="InterPro" id="IPR000719">
    <property type="entry name" value="Prot_kinase_dom"/>
</dbReference>
<evidence type="ECO:0000259" key="3">
    <source>
        <dbReference type="PROSITE" id="PS50011"/>
    </source>
</evidence>
<evidence type="ECO:0000313" key="4">
    <source>
        <dbReference type="EMBL" id="EDV23612.1"/>
    </source>
</evidence>
<dbReference type="GO" id="GO:0031434">
    <property type="term" value="F:mitogen-activated protein kinase kinase binding"/>
    <property type="evidence" value="ECO:0000318"/>
    <property type="project" value="GO_Central"/>
</dbReference>
<dbReference type="eggNOG" id="KOG0583">
    <property type="taxonomic scope" value="Eukaryota"/>
</dbReference>
<dbReference type="Gene3D" id="3.30.200.20">
    <property type="entry name" value="Phosphorylase Kinase, domain 1"/>
    <property type="match status" value="1"/>
</dbReference>
<gene>
    <name evidence="4" type="ORF">TRIADDRAFT_27641</name>
</gene>
<sequence length="301" mass="34694">MTDNIFKVGQYLLFPNRSNSRHNGGDTDTSIRAIDAHLGVEYNCKILSIEQFHQYMILLDQLPAHPSINRIVQVVLGRRYAYLFYDRHCDDLYSYIRKNGCINEEDCLSIFRQIVQVVAHCHKHGIILNDLKLRKFLFMDTNRDTIVIDGLEDGCILVDPNDKPSIKHRCPAYVAPEMLQPGGYYSSKSADIWSLGVMFYTMVVGKYPFQDTDPNKLFEKIRNCTYDLPDTISAKSKCLIKALLRLQPEQRLTAEAILQHPWLYAKSFTFYTPINLIDRKGSDQTVPDSLMSDDDNTLYHP</sequence>
<dbReference type="InterPro" id="IPR011009">
    <property type="entry name" value="Kinase-like_dom_sf"/>
</dbReference>
<dbReference type="SMART" id="SM00220">
    <property type="entry name" value="S_TKc"/>
    <property type="match status" value="1"/>
</dbReference>
<dbReference type="Gene3D" id="1.10.510.10">
    <property type="entry name" value="Transferase(Phosphotransferase) domain 1"/>
    <property type="match status" value="1"/>
</dbReference>
<evidence type="ECO:0000256" key="1">
    <source>
        <dbReference type="ARBA" id="ARBA00038180"/>
    </source>
</evidence>
<dbReference type="FunCoup" id="B3S2A4">
    <property type="interactions" value="308"/>
</dbReference>